<evidence type="ECO:0000313" key="2">
    <source>
        <dbReference type="Proteomes" id="UP000594638"/>
    </source>
</evidence>
<dbReference type="AlphaFoldDB" id="A0A8S0TM43"/>
<accession>A0A8S0TM43</accession>
<dbReference type="PANTHER" id="PTHR32303:SF18">
    <property type="entry name" value="POLYVINYLALCOHOL DEHYDROGENASE-LIKE"/>
    <property type="match status" value="1"/>
</dbReference>
<evidence type="ECO:0000313" key="1">
    <source>
        <dbReference type="EMBL" id="CAA3004196.1"/>
    </source>
</evidence>
<name>A0A8S0TM43_OLEEU</name>
<reference evidence="1 2" key="1">
    <citation type="submission" date="2019-12" db="EMBL/GenBank/DDBJ databases">
        <authorList>
            <person name="Alioto T."/>
            <person name="Alioto T."/>
            <person name="Gomez Garrido J."/>
        </authorList>
    </citation>
    <scope>NUCLEOTIDE SEQUENCE [LARGE SCALE GENOMIC DNA]</scope>
</reference>
<dbReference type="EMBL" id="CACTIH010006119">
    <property type="protein sequence ID" value="CAA3004196.1"/>
    <property type="molecule type" value="Genomic_DNA"/>
</dbReference>
<keyword evidence="2" id="KW-1185">Reference proteome</keyword>
<feature type="non-terminal residue" evidence="1">
    <location>
        <position position="1"/>
    </location>
</feature>
<dbReference type="PANTHER" id="PTHR32303">
    <property type="entry name" value="QUINOPROTEIN ALCOHOL DEHYDROGENASE (CYTOCHROME C)"/>
    <property type="match status" value="1"/>
</dbReference>
<dbReference type="Proteomes" id="UP000594638">
    <property type="component" value="Unassembled WGS sequence"/>
</dbReference>
<proteinExistence type="predicted"/>
<organism evidence="1 2">
    <name type="scientific">Olea europaea subsp. europaea</name>
    <dbReference type="NCBI Taxonomy" id="158383"/>
    <lineage>
        <taxon>Eukaryota</taxon>
        <taxon>Viridiplantae</taxon>
        <taxon>Streptophyta</taxon>
        <taxon>Embryophyta</taxon>
        <taxon>Tracheophyta</taxon>
        <taxon>Spermatophyta</taxon>
        <taxon>Magnoliopsida</taxon>
        <taxon>eudicotyledons</taxon>
        <taxon>Gunneridae</taxon>
        <taxon>Pentapetalae</taxon>
        <taxon>asterids</taxon>
        <taxon>lamiids</taxon>
        <taxon>Lamiales</taxon>
        <taxon>Oleaceae</taxon>
        <taxon>Oleeae</taxon>
        <taxon>Olea</taxon>
    </lineage>
</organism>
<comment type="caution">
    <text evidence="1">The sequence shown here is derived from an EMBL/GenBank/DDBJ whole genome shotgun (WGS) entry which is preliminary data.</text>
</comment>
<dbReference type="Gramene" id="OE9A053717T1">
    <property type="protein sequence ID" value="OE9A053717C1"/>
    <property type="gene ID" value="OE9A053717"/>
</dbReference>
<gene>
    <name evidence="1" type="ORF">OLEA9_A053717</name>
</gene>
<dbReference type="OrthoDB" id="416253at2759"/>
<protein>
    <submittedName>
        <fullName evidence="1">Uncharacterized protein</fullName>
    </submittedName>
</protein>
<sequence>KQSLEGGLWGIATEAVPLYRNIVNGNNLPFTLQPSTRSSTAGAWVSLDANTREILSIMPNLSNDTAHGLVTIMN</sequence>